<gene>
    <name evidence="1" type="ORF">CU669_10310</name>
</gene>
<dbReference type="EMBL" id="PGTO01000006">
    <property type="protein sequence ID" value="RAU22070.1"/>
    <property type="molecule type" value="Genomic_DNA"/>
</dbReference>
<evidence type="ECO:0000313" key="2">
    <source>
        <dbReference type="Proteomes" id="UP000251075"/>
    </source>
</evidence>
<organism evidence="1 2">
    <name type="scientific">Paramagnetospirillum kuznetsovii</name>
    <dbReference type="NCBI Taxonomy" id="2053833"/>
    <lineage>
        <taxon>Bacteria</taxon>
        <taxon>Pseudomonadati</taxon>
        <taxon>Pseudomonadota</taxon>
        <taxon>Alphaproteobacteria</taxon>
        <taxon>Rhodospirillales</taxon>
        <taxon>Magnetospirillaceae</taxon>
        <taxon>Paramagnetospirillum</taxon>
    </lineage>
</organism>
<evidence type="ECO:0008006" key="3">
    <source>
        <dbReference type="Google" id="ProtNLM"/>
    </source>
</evidence>
<keyword evidence="2" id="KW-1185">Reference proteome</keyword>
<dbReference type="OrthoDB" id="7355697at2"/>
<dbReference type="PROSITE" id="PS51257">
    <property type="entry name" value="PROKAR_LIPOPROTEIN"/>
    <property type="match status" value="1"/>
</dbReference>
<protein>
    <recommendedName>
        <fullName evidence="3">Lipoprotein</fullName>
    </recommendedName>
</protein>
<sequence length="100" mass="10963">MRKMMLATTMALALGACSTDPRPLVPDTADGPASYVCYSTWLSEPTEIRAIAQRQCQRSGMDIKALLGQSWTPFRCGILTPEVAAFSCGRAGYFTEYFGR</sequence>
<comment type="caution">
    <text evidence="1">The sequence shown here is derived from an EMBL/GenBank/DDBJ whole genome shotgun (WGS) entry which is preliminary data.</text>
</comment>
<evidence type="ECO:0000313" key="1">
    <source>
        <dbReference type="EMBL" id="RAU22070.1"/>
    </source>
</evidence>
<dbReference type="RefSeq" id="WP_112144330.1">
    <property type="nucleotide sequence ID" value="NZ_PGTO01000006.1"/>
</dbReference>
<dbReference type="Proteomes" id="UP000251075">
    <property type="component" value="Unassembled WGS sequence"/>
</dbReference>
<accession>A0A364NYJ2</accession>
<dbReference type="AlphaFoldDB" id="A0A364NYJ2"/>
<reference evidence="1 2" key="1">
    <citation type="submission" date="2017-11" db="EMBL/GenBank/DDBJ databases">
        <title>Draft genome sequence of magnetotactic bacterium Magnetospirillum kuznetsovii LBB-42.</title>
        <authorList>
            <person name="Grouzdev D.S."/>
            <person name="Rysina M.S."/>
            <person name="Baslerov R.V."/>
            <person name="Koziaeva V."/>
        </authorList>
    </citation>
    <scope>NUCLEOTIDE SEQUENCE [LARGE SCALE GENOMIC DNA]</scope>
    <source>
        <strain evidence="1 2">LBB-42</strain>
    </source>
</reference>
<proteinExistence type="predicted"/>
<name>A0A364NYJ2_9PROT</name>